<protein>
    <submittedName>
        <fullName evidence="2">Integral membrane protein (TIGR02327 family)</fullName>
    </submittedName>
</protein>
<comment type="caution">
    <text evidence="2">The sequence shown here is derived from an EMBL/GenBank/DDBJ whole genome shotgun (WGS) entry which is preliminary data.</text>
</comment>
<evidence type="ECO:0000256" key="1">
    <source>
        <dbReference type="SAM" id="Phobius"/>
    </source>
</evidence>
<feature type="transmembrane region" description="Helical" evidence="1">
    <location>
        <begin position="49"/>
        <end position="71"/>
    </location>
</feature>
<keyword evidence="3" id="KW-1185">Reference proteome</keyword>
<dbReference type="NCBIfam" id="TIGR02327">
    <property type="entry name" value="int_mem_ywzB"/>
    <property type="match status" value="1"/>
</dbReference>
<dbReference type="Proteomes" id="UP001232445">
    <property type="component" value="Unassembled WGS sequence"/>
</dbReference>
<organism evidence="2 3">
    <name type="scientific">Caldalkalibacillus uzonensis</name>
    <dbReference type="NCBI Taxonomy" id="353224"/>
    <lineage>
        <taxon>Bacteria</taxon>
        <taxon>Bacillati</taxon>
        <taxon>Bacillota</taxon>
        <taxon>Bacilli</taxon>
        <taxon>Bacillales</taxon>
        <taxon>Bacillaceae</taxon>
        <taxon>Caldalkalibacillus</taxon>
    </lineage>
</organism>
<dbReference type="Pfam" id="PF06612">
    <property type="entry name" value="DUF1146"/>
    <property type="match status" value="1"/>
</dbReference>
<sequence length="79" mass="9110">METPTFLGVQALINMILTLALITVSWWALQCIKLDLFVRDINGPQAKILQVAVAIALGYLLASFFIDYMQWTNWLRYLF</sequence>
<reference evidence="2 3" key="1">
    <citation type="submission" date="2023-07" db="EMBL/GenBank/DDBJ databases">
        <title>Genomic Encyclopedia of Type Strains, Phase IV (KMG-IV): sequencing the most valuable type-strain genomes for metagenomic binning, comparative biology and taxonomic classification.</title>
        <authorList>
            <person name="Goeker M."/>
        </authorList>
    </citation>
    <scope>NUCLEOTIDE SEQUENCE [LARGE SCALE GENOMIC DNA]</scope>
    <source>
        <strain evidence="2 3">DSM 17740</strain>
    </source>
</reference>
<name>A0ABU0CV86_9BACI</name>
<dbReference type="EMBL" id="JAUSUQ010000007">
    <property type="protein sequence ID" value="MDQ0339435.1"/>
    <property type="molecule type" value="Genomic_DNA"/>
</dbReference>
<dbReference type="InterPro" id="IPR009526">
    <property type="entry name" value="DUF1146"/>
</dbReference>
<evidence type="ECO:0000313" key="2">
    <source>
        <dbReference type="EMBL" id="MDQ0339435.1"/>
    </source>
</evidence>
<accession>A0ABU0CV86</accession>
<dbReference type="RefSeq" id="WP_307339390.1">
    <property type="nucleotide sequence ID" value="NZ_JAUSUQ010000007.1"/>
</dbReference>
<feature type="transmembrane region" description="Helical" evidence="1">
    <location>
        <begin position="6"/>
        <end position="29"/>
    </location>
</feature>
<gene>
    <name evidence="2" type="ORF">J2S00_002222</name>
</gene>
<keyword evidence="1" id="KW-0812">Transmembrane</keyword>
<keyword evidence="1" id="KW-1133">Transmembrane helix</keyword>
<keyword evidence="1" id="KW-0472">Membrane</keyword>
<evidence type="ECO:0000313" key="3">
    <source>
        <dbReference type="Proteomes" id="UP001232445"/>
    </source>
</evidence>
<proteinExistence type="predicted"/>